<name>A0A7S1A0Z0_NOCSC</name>
<keyword evidence="3" id="KW-0862">Zinc</keyword>
<dbReference type="SMART" id="SM00184">
    <property type="entry name" value="RING"/>
    <property type="match status" value="1"/>
</dbReference>
<dbReference type="SUPFAM" id="SSF57850">
    <property type="entry name" value="RING/U-box"/>
    <property type="match status" value="1"/>
</dbReference>
<evidence type="ECO:0000256" key="3">
    <source>
        <dbReference type="ARBA" id="ARBA00022833"/>
    </source>
</evidence>
<feature type="region of interest" description="Disordered" evidence="5">
    <location>
        <begin position="30"/>
        <end position="95"/>
    </location>
</feature>
<dbReference type="FunFam" id="1.10.1170.10:FF:000002">
    <property type="entry name" value="Baculoviral IAP repeat containing 7"/>
    <property type="match status" value="1"/>
</dbReference>
<dbReference type="InterPro" id="IPR001841">
    <property type="entry name" value="Znf_RING"/>
</dbReference>
<gene>
    <name evidence="7" type="ORF">NSCI0253_LOCUS13420</name>
</gene>
<dbReference type="Pfam" id="PF13920">
    <property type="entry name" value="zf-C3HC4_3"/>
    <property type="match status" value="1"/>
</dbReference>
<proteinExistence type="predicted"/>
<dbReference type="EMBL" id="HBFQ01019151">
    <property type="protein sequence ID" value="CAD8839072.1"/>
    <property type="molecule type" value="Transcribed_RNA"/>
</dbReference>
<keyword evidence="2 4" id="KW-0863">Zinc-finger</keyword>
<evidence type="ECO:0000256" key="2">
    <source>
        <dbReference type="ARBA" id="ARBA00022771"/>
    </source>
</evidence>
<sequence length="157" mass="17319">MVAWRSESTTRVPSLVQALFGWKTAGASRSQEHAASARRHQEWPQGHVPPSGWVAPGNSYTRRQSAPPLYRCSGTLGTTSPPHRDRRQSTPTSFDDQGAGCVICFESPGGVVLQPCGHDQFCQYCAKQVRKCPLCRTPMTSWQDGRTLCVFGTPVWI</sequence>
<evidence type="ECO:0000256" key="1">
    <source>
        <dbReference type="ARBA" id="ARBA00022723"/>
    </source>
</evidence>
<dbReference type="Gene3D" id="3.30.40.10">
    <property type="entry name" value="Zinc/RING finger domain, C3HC4 (zinc finger)"/>
    <property type="match status" value="1"/>
</dbReference>
<dbReference type="GO" id="GO:0008270">
    <property type="term" value="F:zinc ion binding"/>
    <property type="evidence" value="ECO:0007669"/>
    <property type="project" value="UniProtKB-KW"/>
</dbReference>
<feature type="domain" description="RING-type" evidence="6">
    <location>
        <begin position="101"/>
        <end position="136"/>
    </location>
</feature>
<evidence type="ECO:0000256" key="4">
    <source>
        <dbReference type="PROSITE-ProRule" id="PRU00175"/>
    </source>
</evidence>
<organism evidence="7">
    <name type="scientific">Noctiluca scintillans</name>
    <name type="common">Sea sparkle</name>
    <name type="synonym">Red tide dinoflagellate</name>
    <dbReference type="NCBI Taxonomy" id="2966"/>
    <lineage>
        <taxon>Eukaryota</taxon>
        <taxon>Sar</taxon>
        <taxon>Alveolata</taxon>
        <taxon>Dinophyceae</taxon>
        <taxon>Noctilucales</taxon>
        <taxon>Noctilucaceae</taxon>
        <taxon>Noctiluca</taxon>
    </lineage>
</organism>
<evidence type="ECO:0000313" key="7">
    <source>
        <dbReference type="EMBL" id="CAD8839072.1"/>
    </source>
</evidence>
<protein>
    <recommendedName>
        <fullName evidence="6">RING-type domain-containing protein</fullName>
    </recommendedName>
</protein>
<evidence type="ECO:0000259" key="6">
    <source>
        <dbReference type="PROSITE" id="PS50089"/>
    </source>
</evidence>
<evidence type="ECO:0000256" key="5">
    <source>
        <dbReference type="SAM" id="MobiDB-lite"/>
    </source>
</evidence>
<dbReference type="AlphaFoldDB" id="A0A7S1A0Z0"/>
<dbReference type="PROSITE" id="PS50089">
    <property type="entry name" value="ZF_RING_2"/>
    <property type="match status" value="1"/>
</dbReference>
<accession>A0A7S1A0Z0</accession>
<reference evidence="7" key="1">
    <citation type="submission" date="2021-01" db="EMBL/GenBank/DDBJ databases">
        <authorList>
            <person name="Corre E."/>
            <person name="Pelletier E."/>
            <person name="Niang G."/>
            <person name="Scheremetjew M."/>
            <person name="Finn R."/>
            <person name="Kale V."/>
            <person name="Holt S."/>
            <person name="Cochrane G."/>
            <person name="Meng A."/>
            <person name="Brown T."/>
            <person name="Cohen L."/>
        </authorList>
    </citation>
    <scope>NUCLEOTIDE SEQUENCE</scope>
</reference>
<keyword evidence="1" id="KW-0479">Metal-binding</keyword>
<dbReference type="InterPro" id="IPR013083">
    <property type="entry name" value="Znf_RING/FYVE/PHD"/>
</dbReference>